<dbReference type="Ensembl" id="ENSPKIT00000003324.1">
    <property type="protein sequence ID" value="ENSPKIP00000022654.1"/>
    <property type="gene ID" value="ENSPKIG00000006574.1"/>
</dbReference>
<reference evidence="7" key="2">
    <citation type="submission" date="2025-09" db="UniProtKB">
        <authorList>
            <consortium name="Ensembl"/>
        </authorList>
    </citation>
    <scope>IDENTIFICATION</scope>
</reference>
<dbReference type="GO" id="GO:0005783">
    <property type="term" value="C:endoplasmic reticulum"/>
    <property type="evidence" value="ECO:0007669"/>
    <property type="project" value="TreeGrafter"/>
</dbReference>
<feature type="transmembrane region" description="Helical" evidence="6">
    <location>
        <begin position="151"/>
        <end position="171"/>
    </location>
</feature>
<dbReference type="GO" id="GO:0007034">
    <property type="term" value="P:vacuolar transport"/>
    <property type="evidence" value="ECO:0007669"/>
    <property type="project" value="InterPro"/>
</dbReference>
<proteinExistence type="predicted"/>
<evidence type="ECO:0000256" key="2">
    <source>
        <dbReference type="ARBA" id="ARBA00022692"/>
    </source>
</evidence>
<accession>A0A3B3RVW1</accession>
<name>A0A3B3RVW1_9TELE</name>
<protein>
    <submittedName>
        <fullName evidence="7">Nedd4 family interacting protein 2</fullName>
    </submittedName>
</protein>
<evidence type="ECO:0000256" key="1">
    <source>
        <dbReference type="ARBA" id="ARBA00004141"/>
    </source>
</evidence>
<dbReference type="PANTHER" id="PTHR13396:SF4">
    <property type="entry name" value="NEDD4 FAMILY-INTERACTING PROTEIN 2"/>
    <property type="match status" value="1"/>
</dbReference>
<dbReference type="GO" id="GO:0006511">
    <property type="term" value="P:ubiquitin-dependent protein catabolic process"/>
    <property type="evidence" value="ECO:0007669"/>
    <property type="project" value="TreeGrafter"/>
</dbReference>
<keyword evidence="4 6" id="KW-0472">Membrane</keyword>
<dbReference type="GO" id="GO:0048471">
    <property type="term" value="C:perinuclear region of cytoplasm"/>
    <property type="evidence" value="ECO:0007669"/>
    <property type="project" value="TreeGrafter"/>
</dbReference>
<keyword evidence="8" id="KW-1185">Reference proteome</keyword>
<dbReference type="AlphaFoldDB" id="A0A3B3RVW1"/>
<dbReference type="InterPro" id="IPR019325">
    <property type="entry name" value="NEDD4/Bsd2"/>
</dbReference>
<evidence type="ECO:0000256" key="3">
    <source>
        <dbReference type="ARBA" id="ARBA00022989"/>
    </source>
</evidence>
<evidence type="ECO:0000256" key="6">
    <source>
        <dbReference type="SAM" id="Phobius"/>
    </source>
</evidence>
<dbReference type="Proteomes" id="UP000261540">
    <property type="component" value="Unplaced"/>
</dbReference>
<feature type="transmembrane region" description="Helical" evidence="6">
    <location>
        <begin position="183"/>
        <end position="204"/>
    </location>
</feature>
<dbReference type="GO" id="GO:0050699">
    <property type="term" value="F:WW domain binding"/>
    <property type="evidence" value="ECO:0007669"/>
    <property type="project" value="TreeGrafter"/>
</dbReference>
<sequence>MDHSQPVSRYQVLYNEDDSPEESPHTESSPSIQEVASGGAALPVGPEVPPPYSTGDEYFFQSDFPLASAPPPYSIATSLPTYDEAEKAAAMATSVANMQGEFPPRPDFSEAHRMSVGSDRMFIVAFFVAFLFNWIGFCLSFCLTNTMAGRCGALSGFGLSLVKWIFVLRIFHYFDQYIHGQSWFWWIFITFGFLLFFRGIVNYLKVRNLPENMVASSRIRFYFLY</sequence>
<dbReference type="GO" id="GO:0030001">
    <property type="term" value="P:metal ion transport"/>
    <property type="evidence" value="ECO:0007669"/>
    <property type="project" value="InterPro"/>
</dbReference>
<reference evidence="7" key="1">
    <citation type="submission" date="2025-08" db="UniProtKB">
        <authorList>
            <consortium name="Ensembl"/>
        </authorList>
    </citation>
    <scope>IDENTIFICATION</scope>
</reference>
<evidence type="ECO:0000256" key="4">
    <source>
        <dbReference type="ARBA" id="ARBA00023136"/>
    </source>
</evidence>
<dbReference type="GO" id="GO:0031398">
    <property type="term" value="P:positive regulation of protein ubiquitination"/>
    <property type="evidence" value="ECO:0007669"/>
    <property type="project" value="TreeGrafter"/>
</dbReference>
<dbReference type="OrthoDB" id="10003116at2759"/>
<evidence type="ECO:0000313" key="7">
    <source>
        <dbReference type="Ensembl" id="ENSPKIP00000022654.1"/>
    </source>
</evidence>
<feature type="region of interest" description="Disordered" evidence="5">
    <location>
        <begin position="1"/>
        <end position="49"/>
    </location>
</feature>
<dbReference type="STRING" id="1676925.ENSPKIP00000022654"/>
<feature type="transmembrane region" description="Helical" evidence="6">
    <location>
        <begin position="121"/>
        <end position="144"/>
    </location>
</feature>
<organism evidence="7 8">
    <name type="scientific">Paramormyrops kingsleyae</name>
    <dbReference type="NCBI Taxonomy" id="1676925"/>
    <lineage>
        <taxon>Eukaryota</taxon>
        <taxon>Metazoa</taxon>
        <taxon>Chordata</taxon>
        <taxon>Craniata</taxon>
        <taxon>Vertebrata</taxon>
        <taxon>Euteleostomi</taxon>
        <taxon>Actinopterygii</taxon>
        <taxon>Neopterygii</taxon>
        <taxon>Teleostei</taxon>
        <taxon>Osteoglossocephala</taxon>
        <taxon>Osteoglossomorpha</taxon>
        <taxon>Osteoglossiformes</taxon>
        <taxon>Mormyridae</taxon>
        <taxon>Paramormyrops</taxon>
    </lineage>
</organism>
<dbReference type="PANTHER" id="PTHR13396">
    <property type="entry name" value="NEDD4 FAMILY INTERACTING PROTEIN 1/2"/>
    <property type="match status" value="1"/>
</dbReference>
<dbReference type="Pfam" id="PF10176">
    <property type="entry name" value="NEDD4_Bsd2"/>
    <property type="match status" value="2"/>
</dbReference>
<dbReference type="GeneTree" id="ENSGT00390000012721"/>
<evidence type="ECO:0000256" key="5">
    <source>
        <dbReference type="SAM" id="MobiDB-lite"/>
    </source>
</evidence>
<keyword evidence="2 6" id="KW-0812">Transmembrane</keyword>
<evidence type="ECO:0000313" key="8">
    <source>
        <dbReference type="Proteomes" id="UP000261540"/>
    </source>
</evidence>
<keyword evidence="3 6" id="KW-1133">Transmembrane helix</keyword>
<dbReference type="GO" id="GO:0005794">
    <property type="term" value="C:Golgi apparatus"/>
    <property type="evidence" value="ECO:0007669"/>
    <property type="project" value="TreeGrafter"/>
</dbReference>
<dbReference type="GO" id="GO:0016020">
    <property type="term" value="C:membrane"/>
    <property type="evidence" value="ECO:0007669"/>
    <property type="project" value="UniProtKB-SubCell"/>
</dbReference>
<comment type="subcellular location">
    <subcellularLocation>
        <location evidence="1">Membrane</location>
        <topology evidence="1">Multi-pass membrane protein</topology>
    </subcellularLocation>
</comment>